<dbReference type="Proteomes" id="UP000886785">
    <property type="component" value="Unassembled WGS sequence"/>
</dbReference>
<dbReference type="Pfam" id="PF14446">
    <property type="entry name" value="Prok-RING_1"/>
    <property type="match status" value="1"/>
</dbReference>
<keyword evidence="1" id="KW-0479">Metal-binding</keyword>
<dbReference type="Pfam" id="PF13240">
    <property type="entry name" value="Zn_Ribbon_1"/>
    <property type="match status" value="1"/>
</dbReference>
<proteinExistence type="predicted"/>
<dbReference type="InterPro" id="IPR024399">
    <property type="entry name" value="DUF2628"/>
</dbReference>
<dbReference type="InterPro" id="IPR011011">
    <property type="entry name" value="Znf_FYVE_PHD"/>
</dbReference>
<evidence type="ECO:0000256" key="4">
    <source>
        <dbReference type="SAM" id="MobiDB-lite"/>
    </source>
</evidence>
<reference evidence="7" key="2">
    <citation type="journal article" date="2021" name="PeerJ">
        <title>Extensive microbial diversity within the chicken gut microbiome revealed by metagenomics and culture.</title>
        <authorList>
            <person name="Gilroy R."/>
            <person name="Ravi A."/>
            <person name="Getino M."/>
            <person name="Pursley I."/>
            <person name="Horton D.L."/>
            <person name="Alikhan N.F."/>
            <person name="Baker D."/>
            <person name="Gharbi K."/>
            <person name="Hall N."/>
            <person name="Watson M."/>
            <person name="Adriaenssens E.M."/>
            <person name="Foster-Nyarko E."/>
            <person name="Jarju S."/>
            <person name="Secka A."/>
            <person name="Antonio M."/>
            <person name="Oren A."/>
            <person name="Chaudhuri R.R."/>
            <person name="La Ragione R."/>
            <person name="Hildebrand F."/>
            <person name="Pallen M.J."/>
        </authorList>
    </citation>
    <scope>NUCLEOTIDE SEQUENCE</scope>
    <source>
        <strain evidence="7">ChiSjej1B19-7085</strain>
    </source>
</reference>
<keyword evidence="3" id="KW-0862">Zinc</keyword>
<dbReference type="GO" id="GO:0008270">
    <property type="term" value="F:zinc ion binding"/>
    <property type="evidence" value="ECO:0007669"/>
    <property type="project" value="UniProtKB-KW"/>
</dbReference>
<keyword evidence="5" id="KW-0472">Membrane</keyword>
<dbReference type="InterPro" id="IPR026870">
    <property type="entry name" value="Zinc_ribbon_dom"/>
</dbReference>
<keyword evidence="5" id="KW-0812">Transmembrane</keyword>
<feature type="compositionally biased region" description="Low complexity" evidence="4">
    <location>
        <begin position="143"/>
        <end position="153"/>
    </location>
</feature>
<dbReference type="SMART" id="SM00547">
    <property type="entry name" value="ZnF_RBZ"/>
    <property type="match status" value="1"/>
</dbReference>
<evidence type="ECO:0000256" key="5">
    <source>
        <dbReference type="SAM" id="Phobius"/>
    </source>
</evidence>
<dbReference type="SUPFAM" id="SSF57903">
    <property type="entry name" value="FYVE/PHD zinc finger"/>
    <property type="match status" value="1"/>
</dbReference>
<dbReference type="InterPro" id="IPR001876">
    <property type="entry name" value="Znf_RanBP2"/>
</dbReference>
<dbReference type="CDD" id="cd15489">
    <property type="entry name" value="PHD_SF"/>
    <property type="match status" value="1"/>
</dbReference>
<evidence type="ECO:0000313" key="7">
    <source>
        <dbReference type="EMBL" id="HIR56724.1"/>
    </source>
</evidence>
<keyword evidence="5" id="KW-1133">Transmembrane helix</keyword>
<dbReference type="Pfam" id="PF10947">
    <property type="entry name" value="DUF2628"/>
    <property type="match status" value="1"/>
</dbReference>
<feature type="region of interest" description="Disordered" evidence="4">
    <location>
        <begin position="99"/>
        <end position="154"/>
    </location>
</feature>
<keyword evidence="2" id="KW-0863">Zinc-finger</keyword>
<sequence>MIDYTGTKCPVCGQPFLKGDDIVVCPECGTPYHRACYQKAGSCIFSEKHGTGEVWQAPHVEAPNPDQEAADNICPHCGNHNPHSSLFCSQCGYPLSGGPEQHANSSYQQGRYRPDDAPGPQQGQDPYGGSPFGWGGSYPPPYGQGQPPQGGQQIPTMFDPMGGVNPADTLDGVPAGDLARLVQNNTPYYMPVFLNYKRFRRGRFNFCAFLFSGGWMLYRKMYKLGGILTGVLLLLYLANTIITVNYSIPITREIFSQIGIDILRVTPDYYQMLQAAQILSSYSAGDIFLVAVPMIASLIQFGIQIFCGIQGNKLYCTHCIRKAKKIQAQTSGQEDYHNHLQSEGGVNMAVTICLLICYMLLNWLPRFL</sequence>
<feature type="compositionally biased region" description="Low complexity" evidence="4">
    <location>
        <begin position="118"/>
        <end position="129"/>
    </location>
</feature>
<organism evidence="7 8">
    <name type="scientific">Candidatus Gallacutalibacter pullicola</name>
    <dbReference type="NCBI Taxonomy" id="2840830"/>
    <lineage>
        <taxon>Bacteria</taxon>
        <taxon>Bacillati</taxon>
        <taxon>Bacillota</taxon>
        <taxon>Clostridia</taxon>
        <taxon>Eubacteriales</taxon>
        <taxon>Candidatus Gallacutalibacter</taxon>
    </lineage>
</organism>
<accession>A0A9D1J167</accession>
<feature type="transmembrane region" description="Helical" evidence="5">
    <location>
        <begin position="345"/>
        <end position="364"/>
    </location>
</feature>
<protein>
    <submittedName>
        <fullName evidence="7">DUF2628 domain-containing protein</fullName>
    </submittedName>
</protein>
<dbReference type="EMBL" id="DVHF01000040">
    <property type="protein sequence ID" value="HIR56724.1"/>
    <property type="molecule type" value="Genomic_DNA"/>
</dbReference>
<dbReference type="AlphaFoldDB" id="A0A9D1J167"/>
<dbReference type="InterPro" id="IPR039522">
    <property type="entry name" value="RING_finger_1_prok"/>
</dbReference>
<comment type="caution">
    <text evidence="7">The sequence shown here is derived from an EMBL/GenBank/DDBJ whole genome shotgun (WGS) entry which is preliminary data.</text>
</comment>
<evidence type="ECO:0000256" key="2">
    <source>
        <dbReference type="ARBA" id="ARBA00022771"/>
    </source>
</evidence>
<feature type="transmembrane region" description="Helical" evidence="5">
    <location>
        <begin position="287"/>
        <end position="306"/>
    </location>
</feature>
<name>A0A9D1J167_9FIRM</name>
<evidence type="ECO:0000256" key="3">
    <source>
        <dbReference type="ARBA" id="ARBA00022833"/>
    </source>
</evidence>
<feature type="transmembrane region" description="Helical" evidence="5">
    <location>
        <begin position="224"/>
        <end position="248"/>
    </location>
</feature>
<evidence type="ECO:0000259" key="6">
    <source>
        <dbReference type="SMART" id="SM00547"/>
    </source>
</evidence>
<evidence type="ECO:0000256" key="1">
    <source>
        <dbReference type="ARBA" id="ARBA00022723"/>
    </source>
</evidence>
<evidence type="ECO:0000313" key="8">
    <source>
        <dbReference type="Proteomes" id="UP000886785"/>
    </source>
</evidence>
<reference evidence="7" key="1">
    <citation type="submission" date="2020-10" db="EMBL/GenBank/DDBJ databases">
        <authorList>
            <person name="Gilroy R."/>
        </authorList>
    </citation>
    <scope>NUCLEOTIDE SEQUENCE</scope>
    <source>
        <strain evidence="7">ChiSjej1B19-7085</strain>
    </source>
</reference>
<gene>
    <name evidence="7" type="ORF">IAA54_03565</name>
</gene>
<feature type="domain" description="RanBP2-type" evidence="6">
    <location>
        <begin position="70"/>
        <end position="94"/>
    </location>
</feature>